<dbReference type="CTD" id="9810035"/>
<dbReference type="PANTHER" id="PTHR22663">
    <property type="entry name" value="RING FINGER PROTEIN NARYA-RELATED"/>
    <property type="match status" value="1"/>
</dbReference>
<evidence type="ECO:0000313" key="1">
    <source>
        <dbReference type="EMBL" id="OZF83691.1"/>
    </source>
</evidence>
<dbReference type="OrthoDB" id="2535391at2759"/>
<dbReference type="EMBL" id="NMWX01000174">
    <property type="protein sequence ID" value="OZF83691.1"/>
    <property type="molecule type" value="Genomic_DNA"/>
</dbReference>
<accession>A0A260ZDA9</accession>
<dbReference type="OMA" id="HCNNCFS"/>
<proteinExistence type="predicted"/>
<dbReference type="HOGENOM" id="CLU_1251651_0_0_1"/>
<gene>
    <name evidence="1" type="ORF">FL82_15599</name>
</gene>
<dbReference type="STRING" id="31234.E3LVG7"/>
<protein>
    <submittedName>
        <fullName evidence="1">Uncharacterized protein</fullName>
    </submittedName>
</protein>
<dbReference type="Proteomes" id="UP000216624">
    <property type="component" value="Unassembled WGS sequence"/>
</dbReference>
<dbReference type="GO" id="GO:0019789">
    <property type="term" value="F:SUMO transferase activity"/>
    <property type="evidence" value="ECO:0007669"/>
    <property type="project" value="InterPro"/>
</dbReference>
<dbReference type="GO" id="GO:0008270">
    <property type="term" value="F:zinc ion binding"/>
    <property type="evidence" value="ECO:0007669"/>
    <property type="project" value="UniProtKB-KW"/>
</dbReference>
<dbReference type="Pfam" id="PF14634">
    <property type="entry name" value="zf-RING_5"/>
    <property type="match status" value="1"/>
</dbReference>
<dbReference type="InterPro" id="IPR042123">
    <property type="entry name" value="Zip3/RNF212-like"/>
</dbReference>
<sequence>MEFIVCNKCGCSPSKRQFYITSCSHVFCETCRTTPTPDYCHLCKIPAKSLKMDGSLPKNVKKVFTDIGTLSADINRRLSKIIGFQKFQKSIQLKMENKRSAMRKEQIGKIEKKTQEFSGQLTKLSSFEESNRKKLEDTEKENEKLKHLIKSLELEIASAVPLADSDNEDDFFLKNTPTSSNPSVAGSITDNEDMFEFDLLGLKNRSDSSSSSCSSQSNRAGSLF</sequence>
<name>A0A260ZDA9_CAERE</name>
<dbReference type="KEGG" id="crq:GCK72_002574"/>
<organism evidence="1 2">
    <name type="scientific">Caenorhabditis remanei</name>
    <name type="common">Caenorhabditis vulgaris</name>
    <dbReference type="NCBI Taxonomy" id="31234"/>
    <lineage>
        <taxon>Eukaryota</taxon>
        <taxon>Metazoa</taxon>
        <taxon>Ecdysozoa</taxon>
        <taxon>Nematoda</taxon>
        <taxon>Chromadorea</taxon>
        <taxon>Rhabditida</taxon>
        <taxon>Rhabditina</taxon>
        <taxon>Rhabditomorpha</taxon>
        <taxon>Rhabditoidea</taxon>
        <taxon>Rhabditidae</taxon>
        <taxon>Peloderinae</taxon>
        <taxon>Caenorhabditis</taxon>
    </lineage>
</organism>
<feature type="non-terminal residue" evidence="1">
    <location>
        <position position="1"/>
    </location>
</feature>
<reference evidence="1" key="1">
    <citation type="submission" date="2017-08" db="EMBL/GenBank/DDBJ databases">
        <authorList>
            <person name="de Groot N.N."/>
        </authorList>
    </citation>
    <scope>NUCLEOTIDE SEQUENCE [LARGE SCALE GENOMIC DNA]</scope>
    <source>
        <strain evidence="1">PX439</strain>
    </source>
</reference>
<evidence type="ECO:0000313" key="2">
    <source>
        <dbReference type="Proteomes" id="UP000216624"/>
    </source>
</evidence>
<dbReference type="GO" id="GO:0016925">
    <property type="term" value="P:protein sumoylation"/>
    <property type="evidence" value="ECO:0007669"/>
    <property type="project" value="TreeGrafter"/>
</dbReference>
<keyword evidence="2" id="KW-1185">Reference proteome</keyword>
<comment type="caution">
    <text evidence="1">The sequence shown here is derived from an EMBL/GenBank/DDBJ whole genome shotgun (WGS) entry which is preliminary data.</text>
</comment>
<dbReference type="PANTHER" id="PTHR22663:SF17">
    <property type="entry name" value="RING FINGER PROTEIN NARYA-RELATED"/>
    <property type="match status" value="1"/>
</dbReference>
<dbReference type="eggNOG" id="KOG4739">
    <property type="taxonomic scope" value="Eukaryota"/>
</dbReference>
<dbReference type="GO" id="GO:0007129">
    <property type="term" value="P:homologous chromosome pairing at meiosis"/>
    <property type="evidence" value="ECO:0007669"/>
    <property type="project" value="TreeGrafter"/>
</dbReference>
<dbReference type="GO" id="GO:0000795">
    <property type="term" value="C:synaptonemal complex"/>
    <property type="evidence" value="ECO:0007669"/>
    <property type="project" value="InterPro"/>
</dbReference>
<dbReference type="GO" id="GO:0007131">
    <property type="term" value="P:reciprocal meiotic recombination"/>
    <property type="evidence" value="ECO:0007669"/>
    <property type="project" value="InterPro"/>
</dbReference>
<dbReference type="InterPro" id="IPR001841">
    <property type="entry name" value="Znf_RING"/>
</dbReference>